<keyword evidence="4 7" id="KW-0812">Transmembrane</keyword>
<feature type="domain" description="Major facilitator superfamily (MFS) profile" evidence="8">
    <location>
        <begin position="24"/>
        <end position="411"/>
    </location>
</feature>
<evidence type="ECO:0000256" key="3">
    <source>
        <dbReference type="ARBA" id="ARBA00022475"/>
    </source>
</evidence>
<evidence type="ECO:0000256" key="7">
    <source>
        <dbReference type="SAM" id="Phobius"/>
    </source>
</evidence>
<evidence type="ECO:0000256" key="4">
    <source>
        <dbReference type="ARBA" id="ARBA00022692"/>
    </source>
</evidence>
<sequence length="551" mass="60366">MIPSTDQPVAARPLRLWDAFAFPLFRAIWLAAFVSNIGTWMQNMAGVWLLTTLASSQVLVALMQTATSLPVFLLSIPAGALADLIDRRRLLLITQGFMAVVALSLGIGTLLHIIRPEAILGFTFLLGIGAVLNGPAWQSLTPELVSRQVLPVALTLNGVSINLSRAIGPALGGLIIAYYSPGYVFLLNGLSFGATFLVIYRWQRTPVTRTLPVEDFVTALRAGIRYVWFTPLLHAILIRAFAFTFGASALWALLSLVVARQLHMDSGVYGLMLTWLGAGAVTGALVLTRLTQQISANVRIFMAILAFVAVNVCMGLATSLWVLYPVLFLAGMAWLMALTSLNVSVQLNLPKWVQARVLSIYQLVFQGGMALGSIVWGTVAGHYGLPVTFLLAAGWMAVSTLLAIPFRLPVGEVRDFSPAERGTHPTFTGVIQPEQGPVVVMVEYRVRVQDQPAFLKAMDGLKRLRRRDGALRGGVFTDATDPERQVEFFVVASWAEHLRQHQRLTNDDLHIQQAVRQYHIGPDRPKVHHFVAPSEDVMPVAMNDTTKWEGG</sequence>
<evidence type="ECO:0000256" key="6">
    <source>
        <dbReference type="ARBA" id="ARBA00023136"/>
    </source>
</evidence>
<dbReference type="OrthoDB" id="9775268at2"/>
<comment type="caution">
    <text evidence="9">The sequence shown here is derived from an EMBL/GenBank/DDBJ whole genome shotgun (WGS) entry which is preliminary data.</text>
</comment>
<reference evidence="9 10" key="1">
    <citation type="submission" date="2016-10" db="EMBL/GenBank/DDBJ databases">
        <title>Arsenicibacter rosenii gen. nov., sp. nov., an efficient arsenic-methylating bacterium isolated from an arsenic-contaminated paddy soil.</title>
        <authorList>
            <person name="Huang K."/>
        </authorList>
    </citation>
    <scope>NUCLEOTIDE SEQUENCE [LARGE SCALE GENOMIC DNA]</scope>
    <source>
        <strain evidence="9 10">SM-1</strain>
    </source>
</reference>
<dbReference type="Proteomes" id="UP000181790">
    <property type="component" value="Unassembled WGS sequence"/>
</dbReference>
<feature type="transmembrane region" description="Helical" evidence="7">
    <location>
        <begin position="357"/>
        <end position="377"/>
    </location>
</feature>
<accession>A0A1S2VPZ1</accession>
<feature type="transmembrane region" description="Helical" evidence="7">
    <location>
        <begin position="20"/>
        <end position="38"/>
    </location>
</feature>
<keyword evidence="10" id="KW-1185">Reference proteome</keyword>
<dbReference type="SUPFAM" id="SSF103473">
    <property type="entry name" value="MFS general substrate transporter"/>
    <property type="match status" value="1"/>
</dbReference>
<feature type="transmembrane region" description="Helical" evidence="7">
    <location>
        <begin position="266"/>
        <end position="288"/>
    </location>
</feature>
<feature type="transmembrane region" description="Helical" evidence="7">
    <location>
        <begin position="119"/>
        <end position="137"/>
    </location>
</feature>
<evidence type="ECO:0000259" key="8">
    <source>
        <dbReference type="PROSITE" id="PS50850"/>
    </source>
</evidence>
<proteinExistence type="predicted"/>
<evidence type="ECO:0000313" key="9">
    <source>
        <dbReference type="EMBL" id="OIN60450.1"/>
    </source>
</evidence>
<feature type="transmembrane region" description="Helical" evidence="7">
    <location>
        <begin position="69"/>
        <end position="85"/>
    </location>
</feature>
<keyword evidence="5 7" id="KW-1133">Transmembrane helix</keyword>
<dbReference type="GO" id="GO:0022857">
    <property type="term" value="F:transmembrane transporter activity"/>
    <property type="evidence" value="ECO:0007669"/>
    <property type="project" value="InterPro"/>
</dbReference>
<evidence type="ECO:0000256" key="1">
    <source>
        <dbReference type="ARBA" id="ARBA00004651"/>
    </source>
</evidence>
<dbReference type="Gene3D" id="1.20.1250.20">
    <property type="entry name" value="MFS general substrate transporter like domains"/>
    <property type="match status" value="1"/>
</dbReference>
<comment type="subcellular location">
    <subcellularLocation>
        <location evidence="1">Cell membrane</location>
        <topology evidence="1">Multi-pass membrane protein</topology>
    </subcellularLocation>
</comment>
<dbReference type="CDD" id="cd06173">
    <property type="entry name" value="MFS_MefA_like"/>
    <property type="match status" value="1"/>
</dbReference>
<keyword evidence="2" id="KW-0813">Transport</keyword>
<protein>
    <recommendedName>
        <fullName evidence="8">Major facilitator superfamily (MFS) profile domain-containing protein</fullName>
    </recommendedName>
</protein>
<dbReference type="EMBL" id="MORL01000002">
    <property type="protein sequence ID" value="OIN60450.1"/>
    <property type="molecule type" value="Genomic_DNA"/>
</dbReference>
<gene>
    <name evidence="9" type="ORF">BLX24_06420</name>
</gene>
<feature type="transmembrane region" description="Helical" evidence="7">
    <location>
        <begin position="182"/>
        <end position="200"/>
    </location>
</feature>
<dbReference type="InterPro" id="IPR010290">
    <property type="entry name" value="TM_effector"/>
</dbReference>
<dbReference type="AlphaFoldDB" id="A0A1S2VPZ1"/>
<evidence type="ECO:0000313" key="10">
    <source>
        <dbReference type="Proteomes" id="UP000181790"/>
    </source>
</evidence>
<feature type="transmembrane region" description="Helical" evidence="7">
    <location>
        <begin position="226"/>
        <end position="254"/>
    </location>
</feature>
<feature type="transmembrane region" description="Helical" evidence="7">
    <location>
        <begin position="383"/>
        <end position="404"/>
    </location>
</feature>
<keyword evidence="3" id="KW-1003">Cell membrane</keyword>
<dbReference type="Pfam" id="PF05977">
    <property type="entry name" value="MFS_3"/>
    <property type="match status" value="1"/>
</dbReference>
<dbReference type="PROSITE" id="PS50850">
    <property type="entry name" value="MFS"/>
    <property type="match status" value="1"/>
</dbReference>
<feature type="transmembrane region" description="Helical" evidence="7">
    <location>
        <begin position="300"/>
        <end position="321"/>
    </location>
</feature>
<dbReference type="GO" id="GO:0005886">
    <property type="term" value="C:plasma membrane"/>
    <property type="evidence" value="ECO:0007669"/>
    <property type="project" value="UniProtKB-SubCell"/>
</dbReference>
<evidence type="ECO:0000256" key="5">
    <source>
        <dbReference type="ARBA" id="ARBA00022989"/>
    </source>
</evidence>
<feature type="transmembrane region" description="Helical" evidence="7">
    <location>
        <begin position="92"/>
        <end position="113"/>
    </location>
</feature>
<organism evidence="9 10">
    <name type="scientific">Arsenicibacter rosenii</name>
    <dbReference type="NCBI Taxonomy" id="1750698"/>
    <lineage>
        <taxon>Bacteria</taxon>
        <taxon>Pseudomonadati</taxon>
        <taxon>Bacteroidota</taxon>
        <taxon>Cytophagia</taxon>
        <taxon>Cytophagales</taxon>
        <taxon>Spirosomataceae</taxon>
        <taxon>Arsenicibacter</taxon>
    </lineage>
</organism>
<name>A0A1S2VPZ1_9BACT</name>
<dbReference type="InterPro" id="IPR036259">
    <property type="entry name" value="MFS_trans_sf"/>
</dbReference>
<keyword evidence="6 7" id="KW-0472">Membrane</keyword>
<feature type="transmembrane region" description="Helical" evidence="7">
    <location>
        <begin position="327"/>
        <end position="345"/>
    </location>
</feature>
<dbReference type="PANTHER" id="PTHR23513:SF11">
    <property type="entry name" value="STAPHYLOFERRIN A TRANSPORTER"/>
    <property type="match status" value="1"/>
</dbReference>
<dbReference type="RefSeq" id="WP_071502245.1">
    <property type="nucleotide sequence ID" value="NZ_MORL01000002.1"/>
</dbReference>
<dbReference type="InterPro" id="IPR020846">
    <property type="entry name" value="MFS_dom"/>
</dbReference>
<dbReference type="PANTHER" id="PTHR23513">
    <property type="entry name" value="INTEGRAL MEMBRANE EFFLUX PROTEIN-RELATED"/>
    <property type="match status" value="1"/>
</dbReference>
<evidence type="ECO:0000256" key="2">
    <source>
        <dbReference type="ARBA" id="ARBA00022448"/>
    </source>
</evidence>